<accession>A5E7P4</accession>
<name>A5E7P4_LODEL</name>
<organism evidence="1 2">
    <name type="scientific">Lodderomyces elongisporus (strain ATCC 11503 / CBS 2605 / JCM 1781 / NBRC 1676 / NRRL YB-4239)</name>
    <name type="common">Yeast</name>
    <name type="synonym">Saccharomyces elongisporus</name>
    <dbReference type="NCBI Taxonomy" id="379508"/>
    <lineage>
        <taxon>Eukaryota</taxon>
        <taxon>Fungi</taxon>
        <taxon>Dikarya</taxon>
        <taxon>Ascomycota</taxon>
        <taxon>Saccharomycotina</taxon>
        <taxon>Pichiomycetes</taxon>
        <taxon>Debaryomycetaceae</taxon>
        <taxon>Candida/Lodderomyces clade</taxon>
        <taxon>Lodderomyces</taxon>
    </lineage>
</organism>
<gene>
    <name evidence="1" type="ORF">LELG_05633</name>
</gene>
<dbReference type="VEuPathDB" id="FungiDB:LELG_05633"/>
<proteinExistence type="predicted"/>
<protein>
    <submittedName>
        <fullName evidence="1">Uncharacterized protein</fullName>
    </submittedName>
</protein>
<evidence type="ECO:0000313" key="1">
    <source>
        <dbReference type="EMBL" id="EDK47452.1"/>
    </source>
</evidence>
<dbReference type="InParanoid" id="A5E7P4"/>
<dbReference type="HOGENOM" id="CLU_1652475_0_0_1"/>
<evidence type="ECO:0000313" key="2">
    <source>
        <dbReference type="Proteomes" id="UP000001996"/>
    </source>
</evidence>
<dbReference type="AlphaFoldDB" id="A5E7P4"/>
<dbReference type="EMBL" id="CH981534">
    <property type="protein sequence ID" value="EDK47452.1"/>
    <property type="molecule type" value="Genomic_DNA"/>
</dbReference>
<dbReference type="Proteomes" id="UP000001996">
    <property type="component" value="Unassembled WGS sequence"/>
</dbReference>
<reference evidence="1 2" key="1">
    <citation type="journal article" date="2009" name="Nature">
        <title>Evolution of pathogenicity and sexual reproduction in eight Candida genomes.</title>
        <authorList>
            <person name="Butler G."/>
            <person name="Rasmussen M.D."/>
            <person name="Lin M.F."/>
            <person name="Santos M.A."/>
            <person name="Sakthikumar S."/>
            <person name="Munro C.A."/>
            <person name="Rheinbay E."/>
            <person name="Grabherr M."/>
            <person name="Forche A."/>
            <person name="Reedy J.L."/>
            <person name="Agrafioti I."/>
            <person name="Arnaud M.B."/>
            <person name="Bates S."/>
            <person name="Brown A.J."/>
            <person name="Brunke S."/>
            <person name="Costanzo M.C."/>
            <person name="Fitzpatrick D.A."/>
            <person name="de Groot P.W."/>
            <person name="Harris D."/>
            <person name="Hoyer L.L."/>
            <person name="Hube B."/>
            <person name="Klis F.M."/>
            <person name="Kodira C."/>
            <person name="Lennard N."/>
            <person name="Logue M.E."/>
            <person name="Martin R."/>
            <person name="Neiman A.M."/>
            <person name="Nikolaou E."/>
            <person name="Quail M.A."/>
            <person name="Quinn J."/>
            <person name="Santos M.C."/>
            <person name="Schmitzberger F.F."/>
            <person name="Sherlock G."/>
            <person name="Shah P."/>
            <person name="Silverstein K.A."/>
            <person name="Skrzypek M.S."/>
            <person name="Soll D."/>
            <person name="Staggs R."/>
            <person name="Stansfield I."/>
            <person name="Stumpf M.P."/>
            <person name="Sudbery P.E."/>
            <person name="Srikantha T."/>
            <person name="Zeng Q."/>
            <person name="Berman J."/>
            <person name="Berriman M."/>
            <person name="Heitman J."/>
            <person name="Gow N.A."/>
            <person name="Lorenz M.C."/>
            <person name="Birren B.W."/>
            <person name="Kellis M."/>
            <person name="Cuomo C.A."/>
        </authorList>
    </citation>
    <scope>NUCLEOTIDE SEQUENCE [LARGE SCALE GENOMIC DNA]</scope>
    <source>
        <strain evidence="2">ATCC 11503 / BCRC 21390 / CBS 2605 / JCM 1781 / NBRC 1676 / NRRL YB-4239</strain>
    </source>
</reference>
<sequence length="160" mass="18130">MLFTLPNVLSTSTRNPHGVKDNYIPTITEQNPQYLVFGFEGIHLLQTLMRTFPFLFNRISGNCRNLLLPLRSLLIGKPLLCRGGGHNGYHHTVQLSYLKSIFFQSTTELGRIFHLTLKGGRCHSATHTGRSVPSFPLSEYLENIARHGKLETSNEMSLYK</sequence>
<keyword evidence="2" id="KW-1185">Reference proteome</keyword>